<dbReference type="EMBL" id="CP017269">
    <property type="protein sequence ID" value="AOT69062.1"/>
    <property type="molecule type" value="Genomic_DNA"/>
</dbReference>
<keyword evidence="3" id="KW-0309">Germination</keyword>
<dbReference type="GO" id="GO:0016020">
    <property type="term" value="C:membrane"/>
    <property type="evidence" value="ECO:0007669"/>
    <property type="project" value="UniProtKB-SubCell"/>
</dbReference>
<dbReference type="InterPro" id="IPR046953">
    <property type="entry name" value="Spore_GerAC-like_C"/>
</dbReference>
<feature type="signal peptide" evidence="8">
    <location>
        <begin position="1"/>
        <end position="22"/>
    </location>
</feature>
<dbReference type="InterPro" id="IPR038501">
    <property type="entry name" value="Spore_GerAC_C_sf"/>
</dbReference>
<dbReference type="STRING" id="1424294.Gferi_05505"/>
<dbReference type="Pfam" id="PF05504">
    <property type="entry name" value="Spore_GerAC"/>
    <property type="match status" value="1"/>
</dbReference>
<evidence type="ECO:0000259" key="9">
    <source>
        <dbReference type="Pfam" id="PF05504"/>
    </source>
</evidence>
<keyword evidence="7" id="KW-0449">Lipoprotein</keyword>
<evidence type="ECO:0000313" key="12">
    <source>
        <dbReference type="Proteomes" id="UP000095743"/>
    </source>
</evidence>
<feature type="chain" id="PRO_5039309326" evidence="8">
    <location>
        <begin position="23"/>
        <end position="385"/>
    </location>
</feature>
<evidence type="ECO:0000256" key="2">
    <source>
        <dbReference type="ARBA" id="ARBA00007886"/>
    </source>
</evidence>
<dbReference type="Gene3D" id="3.30.300.210">
    <property type="entry name" value="Nutrient germinant receptor protein C, domain 3"/>
    <property type="match status" value="1"/>
</dbReference>
<comment type="similarity">
    <text evidence="2">Belongs to the GerABKC lipoprotein family.</text>
</comment>
<accession>A0A1D8GDW7</accession>
<dbReference type="PROSITE" id="PS51257">
    <property type="entry name" value="PROKAR_LIPOPROTEIN"/>
    <property type="match status" value="1"/>
</dbReference>
<dbReference type="AlphaFoldDB" id="A0A1D8GDW7"/>
<dbReference type="KEGG" id="gfe:Gferi_05505"/>
<gene>
    <name evidence="11" type="ORF">Gferi_05505</name>
</gene>
<sequence length="385" mass="43267">MVIGKNKCFLAGIILMSLCTVATGCWSYKELDEMAIVAGMAVDKVDDKFLLTVEVVSPQLEAEGAKFESVLFDSAGRAVFDGIRNIIRKSGKKLFWSHAKILIISKTAAEEGLVPVLDWVGRDVEVRGDMWILVSEEETAQEILKGEKGLYDILSFQIQDVLWAEEHLARFPPMELWEFLNDIGEEGGGAVATGVYLVPHNGGKIPQVSGSALFKGARLVGWLDDIETRDMLWIRDEVQGGLVIVEEVGKEQTKVSMEIFNSRTKVKPAYEDGKLRMKINIDLEMGIAELSTTKDYFTEEGITFLENATERILQEQIKGTIRKVQREYGTDVFKFGQTIKREMPDRWRQMKEDWNDLYPGLDTEVNVKAKIKSTALMGKSIQVGE</sequence>
<evidence type="ECO:0000256" key="4">
    <source>
        <dbReference type="ARBA" id="ARBA00022729"/>
    </source>
</evidence>
<keyword evidence="5" id="KW-0472">Membrane</keyword>
<evidence type="ECO:0000256" key="8">
    <source>
        <dbReference type="SAM" id="SignalP"/>
    </source>
</evidence>
<evidence type="ECO:0000313" key="11">
    <source>
        <dbReference type="EMBL" id="AOT69062.1"/>
    </source>
</evidence>
<evidence type="ECO:0000256" key="6">
    <source>
        <dbReference type="ARBA" id="ARBA00023139"/>
    </source>
</evidence>
<evidence type="ECO:0000256" key="1">
    <source>
        <dbReference type="ARBA" id="ARBA00004635"/>
    </source>
</evidence>
<protein>
    <submittedName>
        <fullName evidence="11">Uncharacterized protein</fullName>
    </submittedName>
</protein>
<dbReference type="OrthoDB" id="9816067at2"/>
<dbReference type="Pfam" id="PF25198">
    <property type="entry name" value="Spore_GerAC_N"/>
    <property type="match status" value="1"/>
</dbReference>
<proteinExistence type="inferred from homology"/>
<feature type="domain" description="Spore germination protein N-terminal" evidence="10">
    <location>
        <begin position="28"/>
        <end position="192"/>
    </location>
</feature>
<feature type="domain" description="Spore germination GerAC-like C-terminal" evidence="9">
    <location>
        <begin position="209"/>
        <end position="374"/>
    </location>
</feature>
<comment type="subcellular location">
    <subcellularLocation>
        <location evidence="1">Membrane</location>
        <topology evidence="1">Lipid-anchor</topology>
    </subcellularLocation>
</comment>
<dbReference type="Proteomes" id="UP000095743">
    <property type="component" value="Chromosome"/>
</dbReference>
<organism evidence="11 12">
    <name type="scientific">Geosporobacter ferrireducens</name>
    <dbReference type="NCBI Taxonomy" id="1424294"/>
    <lineage>
        <taxon>Bacteria</taxon>
        <taxon>Bacillati</taxon>
        <taxon>Bacillota</taxon>
        <taxon>Clostridia</taxon>
        <taxon>Peptostreptococcales</taxon>
        <taxon>Thermotaleaceae</taxon>
        <taxon>Geosporobacter</taxon>
    </lineage>
</organism>
<name>A0A1D8GDW7_9FIRM</name>
<reference evidence="11 12" key="1">
    <citation type="submission" date="2016-09" db="EMBL/GenBank/DDBJ databases">
        <title>Genomic analysis reveals versatility of anaerobic energy metabolism of Geosporobacter ferrireducens IRF9 of phylum Firmicutes.</title>
        <authorList>
            <person name="Kim S.-J."/>
        </authorList>
    </citation>
    <scope>NUCLEOTIDE SEQUENCE [LARGE SCALE GENOMIC DNA]</scope>
    <source>
        <strain evidence="11 12">IRF9</strain>
    </source>
</reference>
<keyword evidence="4 8" id="KW-0732">Signal</keyword>
<keyword evidence="6" id="KW-0564">Palmitate</keyword>
<evidence type="ECO:0000256" key="7">
    <source>
        <dbReference type="ARBA" id="ARBA00023288"/>
    </source>
</evidence>
<evidence type="ECO:0000256" key="5">
    <source>
        <dbReference type="ARBA" id="ARBA00023136"/>
    </source>
</evidence>
<dbReference type="InterPro" id="IPR057336">
    <property type="entry name" value="GerAC_N"/>
</dbReference>
<keyword evidence="12" id="KW-1185">Reference proteome</keyword>
<dbReference type="InterPro" id="IPR008844">
    <property type="entry name" value="Spore_GerAC-like"/>
</dbReference>
<evidence type="ECO:0000259" key="10">
    <source>
        <dbReference type="Pfam" id="PF25198"/>
    </source>
</evidence>
<dbReference type="PANTHER" id="PTHR35789:SF1">
    <property type="entry name" value="SPORE GERMINATION PROTEIN B3"/>
    <property type="match status" value="1"/>
</dbReference>
<dbReference type="PANTHER" id="PTHR35789">
    <property type="entry name" value="SPORE GERMINATION PROTEIN B3"/>
    <property type="match status" value="1"/>
</dbReference>
<dbReference type="GO" id="GO:0009847">
    <property type="term" value="P:spore germination"/>
    <property type="evidence" value="ECO:0007669"/>
    <property type="project" value="InterPro"/>
</dbReference>
<dbReference type="NCBIfam" id="TIGR02887">
    <property type="entry name" value="spore_ger_x_C"/>
    <property type="match status" value="1"/>
</dbReference>
<evidence type="ECO:0000256" key="3">
    <source>
        <dbReference type="ARBA" id="ARBA00022544"/>
    </source>
</evidence>